<dbReference type="CDD" id="cd07187">
    <property type="entry name" value="YvcK_like"/>
    <property type="match status" value="1"/>
</dbReference>
<dbReference type="SUPFAM" id="SSF142338">
    <property type="entry name" value="CofD-like"/>
    <property type="match status" value="1"/>
</dbReference>
<protein>
    <recommendedName>
        <fullName evidence="4">Gluconeogenesis factor</fullName>
    </recommendedName>
</protein>
<gene>
    <name evidence="2" type="ORF">COT59_01500</name>
</gene>
<proteinExistence type="predicted"/>
<reference evidence="3" key="1">
    <citation type="submission" date="2017-09" db="EMBL/GenBank/DDBJ databases">
        <title>Depth-based differentiation of microbial function through sediment-hosted aquifers and enrichment of novel symbionts in the deep terrestrial subsurface.</title>
        <authorList>
            <person name="Probst A.J."/>
            <person name="Ladd B."/>
            <person name="Jarett J.K."/>
            <person name="Geller-Mcgrath D.E."/>
            <person name="Sieber C.M.K."/>
            <person name="Emerson J.B."/>
            <person name="Anantharaman K."/>
            <person name="Thomas B.C."/>
            <person name="Malmstrom R."/>
            <person name="Stieglmeier M."/>
            <person name="Klingl A."/>
            <person name="Woyke T."/>
            <person name="Ryan C.M."/>
            <person name="Banfield J.F."/>
        </authorList>
    </citation>
    <scope>NUCLEOTIDE SEQUENCE [LARGE SCALE GENOMIC DNA]</scope>
</reference>
<dbReference type="Pfam" id="PF01933">
    <property type="entry name" value="CofD"/>
    <property type="match status" value="1"/>
</dbReference>
<dbReference type="AlphaFoldDB" id="A0A2H0WZC5"/>
<dbReference type="Gene3D" id="3.40.50.10680">
    <property type="entry name" value="CofD-like domains"/>
    <property type="match status" value="1"/>
</dbReference>
<dbReference type="EMBL" id="PEZD01000034">
    <property type="protein sequence ID" value="PIS17279.1"/>
    <property type="molecule type" value="Genomic_DNA"/>
</dbReference>
<dbReference type="GO" id="GO:0043743">
    <property type="term" value="F:LPPG:FO 2-phospho-L-lactate transferase activity"/>
    <property type="evidence" value="ECO:0007669"/>
    <property type="project" value="InterPro"/>
</dbReference>
<dbReference type="InterPro" id="IPR002882">
    <property type="entry name" value="CofD"/>
</dbReference>
<dbReference type="PANTHER" id="PTHR30135:SF3">
    <property type="entry name" value="GLUCONEOGENESIS FACTOR-RELATED"/>
    <property type="match status" value="1"/>
</dbReference>
<dbReference type="Proteomes" id="UP000229675">
    <property type="component" value="Unassembled WGS sequence"/>
</dbReference>
<dbReference type="NCBIfam" id="TIGR01826">
    <property type="entry name" value="CofD_related"/>
    <property type="match status" value="1"/>
</dbReference>
<keyword evidence="1" id="KW-0963">Cytoplasm</keyword>
<dbReference type="PANTHER" id="PTHR30135">
    <property type="entry name" value="UNCHARACTERIZED PROTEIN YVCK-RELATED"/>
    <property type="match status" value="1"/>
</dbReference>
<evidence type="ECO:0000313" key="2">
    <source>
        <dbReference type="EMBL" id="PIS17279.1"/>
    </source>
</evidence>
<evidence type="ECO:0000256" key="1">
    <source>
        <dbReference type="ARBA" id="ARBA00022490"/>
    </source>
</evidence>
<dbReference type="InterPro" id="IPR010119">
    <property type="entry name" value="Gluconeogen_factor"/>
</dbReference>
<organism evidence="2 3">
    <name type="scientific">Candidatus Nealsonbacteria bacterium CG09_land_8_20_14_0_10_42_14</name>
    <dbReference type="NCBI Taxonomy" id="1974707"/>
    <lineage>
        <taxon>Bacteria</taxon>
        <taxon>Candidatus Nealsoniibacteriota</taxon>
    </lineage>
</organism>
<sequence>MPRLKKIVCLGGGNAMPKAVLAGLKEYPVKITAISAVFDTGGSTGRLRQGFQTPISFGDIRRAVLALSEAPKETKDYFSYRDWDGHVMANAFCTAMAVATGSPEKAINKFVERLKVPSRHQILPATLDDAQLYAVLNNSQTVEGETNIDISKHKGKIKEVFLKPQAKAYSKTLEAIKQADLIVIGPGDLYSSLAQILLIQEIPETLRKSKAKKVYVANLMTKHGETDDFSVLDSVNEIEKYLGGELDYVIYNNAVPLREKIKETKKENPLLVDYVKFDENLPKDKFLGEDLLPASGLVIHDPQKLAKIIINLCKQ</sequence>
<comment type="caution">
    <text evidence="2">The sequence shown here is derived from an EMBL/GenBank/DDBJ whole genome shotgun (WGS) entry which is preliminary data.</text>
</comment>
<name>A0A2H0WZC5_9BACT</name>
<evidence type="ECO:0000313" key="3">
    <source>
        <dbReference type="Proteomes" id="UP000229675"/>
    </source>
</evidence>
<accession>A0A2H0WZC5</accession>
<evidence type="ECO:0008006" key="4">
    <source>
        <dbReference type="Google" id="ProtNLM"/>
    </source>
</evidence>
<dbReference type="InterPro" id="IPR038136">
    <property type="entry name" value="CofD-like_dom_sf"/>
</dbReference>